<dbReference type="AlphaFoldDB" id="A0A5D3KCB4"/>
<name>A0A5D3KCB4_9BRAD</name>
<evidence type="ECO:0000256" key="1">
    <source>
        <dbReference type="SAM" id="Phobius"/>
    </source>
</evidence>
<keyword evidence="1" id="KW-0812">Transmembrane</keyword>
<protein>
    <submittedName>
        <fullName evidence="2">Uncharacterized protein</fullName>
    </submittedName>
</protein>
<evidence type="ECO:0000313" key="2">
    <source>
        <dbReference type="EMBL" id="TYL93884.1"/>
    </source>
</evidence>
<feature type="transmembrane region" description="Helical" evidence="1">
    <location>
        <begin position="28"/>
        <end position="48"/>
    </location>
</feature>
<accession>A0A5D3KCB4</accession>
<feature type="transmembrane region" description="Helical" evidence="1">
    <location>
        <begin position="60"/>
        <end position="82"/>
    </location>
</feature>
<evidence type="ECO:0000313" key="3">
    <source>
        <dbReference type="Proteomes" id="UP000324758"/>
    </source>
</evidence>
<comment type="caution">
    <text evidence="2">The sequence shown here is derived from an EMBL/GenBank/DDBJ whole genome shotgun (WGS) entry which is preliminary data.</text>
</comment>
<keyword evidence="3" id="KW-1185">Reference proteome</keyword>
<keyword evidence="1" id="KW-0472">Membrane</keyword>
<proteinExistence type="predicted"/>
<dbReference type="Proteomes" id="UP000324758">
    <property type="component" value="Unassembled WGS sequence"/>
</dbReference>
<dbReference type="EMBL" id="VSSS01000030">
    <property type="protein sequence ID" value="TYL93884.1"/>
    <property type="molecule type" value="Genomic_DNA"/>
</dbReference>
<dbReference type="OrthoDB" id="9929208at2"/>
<feature type="transmembrane region" description="Helical" evidence="1">
    <location>
        <begin position="88"/>
        <end position="110"/>
    </location>
</feature>
<gene>
    <name evidence="2" type="ORF">FXB40_18720</name>
</gene>
<keyword evidence="1" id="KW-1133">Transmembrane helix</keyword>
<dbReference type="RefSeq" id="WP_148773666.1">
    <property type="nucleotide sequence ID" value="NZ_VSSS01000030.1"/>
</dbReference>
<sequence length="134" mass="14123">MFLKIAAFFYAVCFSASLFDPTFYGTPLRVVGFALGLGGVAGLFLVAFKRPFLSQGFWRAFAVIYVGYQLVCVLFLGGAHSVTASHGILGLVGALAMSVVLQFPILLSLWRLCFATNTSGPQGSGGAVAQEDSA</sequence>
<reference evidence="2 3" key="1">
    <citation type="submission" date="2019-08" db="EMBL/GenBank/DDBJ databases">
        <title>Bradyrhizobium hipponensis sp. nov., a rhizobium isolated from a Lupinus angustifolius root nodule in Tunisia.</title>
        <authorList>
            <person name="Off K."/>
            <person name="Rejili M."/>
            <person name="Mars M."/>
            <person name="Brachmann A."/>
            <person name="Marin M."/>
        </authorList>
    </citation>
    <scope>NUCLEOTIDE SEQUENCE [LARGE SCALE GENOMIC DNA]</scope>
    <source>
        <strain evidence="2 3">CTAW71</strain>
    </source>
</reference>
<organism evidence="2 3">
    <name type="scientific">Bradyrhizobium rifense</name>
    <dbReference type="NCBI Taxonomy" id="515499"/>
    <lineage>
        <taxon>Bacteria</taxon>
        <taxon>Pseudomonadati</taxon>
        <taxon>Pseudomonadota</taxon>
        <taxon>Alphaproteobacteria</taxon>
        <taxon>Hyphomicrobiales</taxon>
        <taxon>Nitrobacteraceae</taxon>
        <taxon>Bradyrhizobium</taxon>
    </lineage>
</organism>